<dbReference type="Proteomes" id="UP001172457">
    <property type="component" value="Chromosome 1"/>
</dbReference>
<evidence type="ECO:0008006" key="3">
    <source>
        <dbReference type="Google" id="ProtNLM"/>
    </source>
</evidence>
<sequence>MASKLPHEVIIELFSRTTLNTFYSIVSTNKEFNKLKYDSYFLHLYKQRNNIVCGFLRFDLNEFAPSQESADLDFDFLSSDVHILASSDNGSIVFESPDCRYYVGKPATKQLIKLPINPKTKNRTEQVAIMVMGLKPFRYKILRISSLPNTCYRNFLVFCIHCCEVFDSTTLSWRLLEDITLPNHVFFMITSKLVTIGSSIYLLTSNYNVIDVFKLLKFESKLALACKQLNGCWEIWVGASTELWKRTFVFNEKEDTENMCFHSFWDSNTCVFIHDNILVFYNFKIDDDVAKVVFSSKIVRVFDFRSDFEPSGFCCIMSQCPVFRIGT</sequence>
<proteinExistence type="predicted"/>
<accession>A0AA38TSV6</accession>
<name>A0AA38TSV6_9ASTR</name>
<gene>
    <name evidence="1" type="ORF">OSB04_001475</name>
</gene>
<dbReference type="AlphaFoldDB" id="A0AA38TSV6"/>
<comment type="caution">
    <text evidence="1">The sequence shown here is derived from an EMBL/GenBank/DDBJ whole genome shotgun (WGS) entry which is preliminary data.</text>
</comment>
<dbReference type="EMBL" id="JARYMX010000001">
    <property type="protein sequence ID" value="KAJ9565509.1"/>
    <property type="molecule type" value="Genomic_DNA"/>
</dbReference>
<evidence type="ECO:0000313" key="2">
    <source>
        <dbReference type="Proteomes" id="UP001172457"/>
    </source>
</evidence>
<dbReference type="PANTHER" id="PTHR31672">
    <property type="entry name" value="BNACNNG10540D PROTEIN"/>
    <property type="match status" value="1"/>
</dbReference>
<evidence type="ECO:0000313" key="1">
    <source>
        <dbReference type="EMBL" id="KAJ9565509.1"/>
    </source>
</evidence>
<dbReference type="InterPro" id="IPR050796">
    <property type="entry name" value="SCF_F-box_component"/>
</dbReference>
<organism evidence="1 2">
    <name type="scientific">Centaurea solstitialis</name>
    <name type="common">yellow star-thistle</name>
    <dbReference type="NCBI Taxonomy" id="347529"/>
    <lineage>
        <taxon>Eukaryota</taxon>
        <taxon>Viridiplantae</taxon>
        <taxon>Streptophyta</taxon>
        <taxon>Embryophyta</taxon>
        <taxon>Tracheophyta</taxon>
        <taxon>Spermatophyta</taxon>
        <taxon>Magnoliopsida</taxon>
        <taxon>eudicotyledons</taxon>
        <taxon>Gunneridae</taxon>
        <taxon>Pentapetalae</taxon>
        <taxon>asterids</taxon>
        <taxon>campanulids</taxon>
        <taxon>Asterales</taxon>
        <taxon>Asteraceae</taxon>
        <taxon>Carduoideae</taxon>
        <taxon>Cardueae</taxon>
        <taxon>Centaureinae</taxon>
        <taxon>Centaurea</taxon>
    </lineage>
</organism>
<protein>
    <recommendedName>
        <fullName evidence="3">F-box domain-containing protein</fullName>
    </recommendedName>
</protein>
<reference evidence="1" key="1">
    <citation type="submission" date="2023-03" db="EMBL/GenBank/DDBJ databases">
        <title>Chromosome-scale reference genome and RAD-based genetic map of yellow starthistle (Centaurea solstitialis) reveal putative structural variation and QTLs associated with invader traits.</title>
        <authorList>
            <person name="Reatini B."/>
            <person name="Cang F.A."/>
            <person name="Jiang Q."/>
            <person name="Mckibben M.T.W."/>
            <person name="Barker M.S."/>
            <person name="Rieseberg L.H."/>
            <person name="Dlugosch K.M."/>
        </authorList>
    </citation>
    <scope>NUCLEOTIDE SEQUENCE</scope>
    <source>
        <strain evidence="1">CAN-66</strain>
        <tissue evidence="1">Leaf</tissue>
    </source>
</reference>
<keyword evidence="2" id="KW-1185">Reference proteome</keyword>